<dbReference type="InterPro" id="IPR036457">
    <property type="entry name" value="PPM-type-like_dom_sf"/>
</dbReference>
<dbReference type="PANTHER" id="PTHR43156">
    <property type="entry name" value="STAGE II SPORULATION PROTEIN E-RELATED"/>
    <property type="match status" value="1"/>
</dbReference>
<dbReference type="SMART" id="SM00331">
    <property type="entry name" value="PP2C_SIG"/>
    <property type="match status" value="1"/>
</dbReference>
<comment type="caution">
    <text evidence="4">The sequence shown here is derived from an EMBL/GenBank/DDBJ whole genome shotgun (WGS) entry which is preliminary data.</text>
</comment>
<name>A0A315ZCX0_SEDFL</name>
<dbReference type="InterPro" id="IPR001932">
    <property type="entry name" value="PPM-type_phosphatase-like_dom"/>
</dbReference>
<keyword evidence="1" id="KW-0378">Hydrolase</keyword>
<keyword evidence="5" id="KW-1185">Reference proteome</keyword>
<dbReference type="InterPro" id="IPR052016">
    <property type="entry name" value="Bact_Sigma-Reg"/>
</dbReference>
<evidence type="ECO:0000313" key="5">
    <source>
        <dbReference type="Proteomes" id="UP000245535"/>
    </source>
</evidence>
<proteinExistence type="predicted"/>
<dbReference type="Pfam" id="PF07228">
    <property type="entry name" value="SpoIIE"/>
    <property type="match status" value="1"/>
</dbReference>
<reference evidence="4 5" key="1">
    <citation type="submission" date="2018-03" db="EMBL/GenBank/DDBJ databases">
        <title>Genomic Encyclopedia of Archaeal and Bacterial Type Strains, Phase II (KMG-II): from individual species to whole genera.</title>
        <authorList>
            <person name="Goeker M."/>
        </authorList>
    </citation>
    <scope>NUCLEOTIDE SEQUENCE [LARGE SCALE GENOMIC DNA]</scope>
    <source>
        <strain evidence="4 5">DSM 28229</strain>
    </source>
</reference>
<accession>A0A315ZCX0</accession>
<feature type="coiled-coil region" evidence="2">
    <location>
        <begin position="5"/>
        <end position="39"/>
    </location>
</feature>
<dbReference type="PANTHER" id="PTHR43156:SF9">
    <property type="entry name" value="HAMP DOMAIN-CONTAINING PROTEIN"/>
    <property type="match status" value="1"/>
</dbReference>
<evidence type="ECO:0000256" key="2">
    <source>
        <dbReference type="SAM" id="Coils"/>
    </source>
</evidence>
<evidence type="ECO:0000259" key="3">
    <source>
        <dbReference type="SMART" id="SM00331"/>
    </source>
</evidence>
<sequence>MSRQNQLLEEKVQERTFELAEANQELTVINEELNSTLETVSIQTETIRDKNKDITASINYAKRIQKASMPSPTKMADLFNEFFVFHRPRDIVSGDFFWTVTVGNKTLVAVVDCTGHGVPGAFMSMIGSQNLNEITKTKGITAPDEILAELQKAIAVNLDQNNNQNQDGMDMALCCIDMDTKTLSFAGAKNPLTYIDEKGELQTIKGSRASIGGQVEDTDTNPFERHDIQLKEGMQFYLYSDGYQDQFGGPDGKKFMSRRLREHLYSHRKNSLEKQGELLEETFDNWRGRERQIDDVMVIGIKVF</sequence>
<evidence type="ECO:0000256" key="1">
    <source>
        <dbReference type="ARBA" id="ARBA00022801"/>
    </source>
</evidence>
<organism evidence="4 5">
    <name type="scientific">Sediminitomix flava</name>
    <dbReference type="NCBI Taxonomy" id="379075"/>
    <lineage>
        <taxon>Bacteria</taxon>
        <taxon>Pseudomonadati</taxon>
        <taxon>Bacteroidota</taxon>
        <taxon>Cytophagia</taxon>
        <taxon>Cytophagales</taxon>
        <taxon>Flammeovirgaceae</taxon>
        <taxon>Sediminitomix</taxon>
    </lineage>
</organism>
<dbReference type="Proteomes" id="UP000245535">
    <property type="component" value="Unassembled WGS sequence"/>
</dbReference>
<dbReference type="AlphaFoldDB" id="A0A315ZCX0"/>
<gene>
    <name evidence="4" type="ORF">BC781_102699</name>
</gene>
<dbReference type="Gene3D" id="3.60.40.10">
    <property type="entry name" value="PPM-type phosphatase domain"/>
    <property type="match status" value="1"/>
</dbReference>
<dbReference type="EMBL" id="QGDO01000002">
    <property type="protein sequence ID" value="PWJ43150.1"/>
    <property type="molecule type" value="Genomic_DNA"/>
</dbReference>
<keyword evidence="2" id="KW-0175">Coiled coil</keyword>
<feature type="domain" description="PPM-type phosphatase" evidence="3">
    <location>
        <begin position="79"/>
        <end position="303"/>
    </location>
</feature>
<evidence type="ECO:0000313" key="4">
    <source>
        <dbReference type="EMBL" id="PWJ43150.1"/>
    </source>
</evidence>
<dbReference type="GO" id="GO:0016791">
    <property type="term" value="F:phosphatase activity"/>
    <property type="evidence" value="ECO:0007669"/>
    <property type="project" value="TreeGrafter"/>
</dbReference>
<protein>
    <submittedName>
        <fullName evidence="4">Serine phosphatase RsbU (Regulator of sigma subunit)</fullName>
    </submittedName>
</protein>